<keyword evidence="1" id="KW-0472">Membrane</keyword>
<keyword evidence="1" id="KW-1133">Transmembrane helix</keyword>
<reference evidence="2 3" key="1">
    <citation type="submission" date="2020-04" db="EMBL/GenBank/DDBJ databases">
        <title>Metagenomic profiling of ammonia- and methane-oxidizing microorganisms in a Dutch drinking water treatment plant.</title>
        <authorList>
            <person name="Poghosyan L."/>
            <person name="Leucker S."/>
        </authorList>
    </citation>
    <scope>NUCLEOTIDE SEQUENCE [LARGE SCALE GENOMIC DNA]</scope>
    <source>
        <strain evidence="2">S-RSF-IL-03</strain>
    </source>
</reference>
<feature type="transmembrane region" description="Helical" evidence="1">
    <location>
        <begin position="291"/>
        <end position="308"/>
    </location>
</feature>
<dbReference type="AlphaFoldDB" id="A0A849SHT9"/>
<accession>A0A849SHT9</accession>
<dbReference type="InterPro" id="IPR011990">
    <property type="entry name" value="TPR-like_helical_dom_sf"/>
</dbReference>
<dbReference type="EMBL" id="JABFRW010000187">
    <property type="protein sequence ID" value="NOT35308.1"/>
    <property type="molecule type" value="Genomic_DNA"/>
</dbReference>
<feature type="transmembrane region" description="Helical" evidence="1">
    <location>
        <begin position="379"/>
        <end position="402"/>
    </location>
</feature>
<comment type="caution">
    <text evidence="2">The sequence shown here is derived from an EMBL/GenBank/DDBJ whole genome shotgun (WGS) entry which is preliminary data.</text>
</comment>
<gene>
    <name evidence="2" type="ORF">HOP12_14285</name>
</gene>
<evidence type="ECO:0000313" key="2">
    <source>
        <dbReference type="EMBL" id="NOT35308.1"/>
    </source>
</evidence>
<name>A0A849SHT9_UNCEI</name>
<dbReference type="Proteomes" id="UP000580839">
    <property type="component" value="Unassembled WGS sequence"/>
</dbReference>
<protein>
    <recommendedName>
        <fullName evidence="4">Tetratricopeptide repeat protein</fullName>
    </recommendedName>
</protein>
<keyword evidence="1" id="KW-0812">Transmembrane</keyword>
<feature type="transmembrane region" description="Helical" evidence="1">
    <location>
        <begin position="98"/>
        <end position="116"/>
    </location>
</feature>
<feature type="transmembrane region" description="Helical" evidence="1">
    <location>
        <begin position="61"/>
        <end position="86"/>
    </location>
</feature>
<evidence type="ECO:0008006" key="4">
    <source>
        <dbReference type="Google" id="ProtNLM"/>
    </source>
</evidence>
<feature type="transmembrane region" description="Helical" evidence="1">
    <location>
        <begin position="223"/>
        <end position="242"/>
    </location>
</feature>
<feature type="non-terminal residue" evidence="2">
    <location>
        <position position="1"/>
    </location>
</feature>
<feature type="transmembrane region" description="Helical" evidence="1">
    <location>
        <begin position="23"/>
        <end position="41"/>
    </location>
</feature>
<feature type="transmembrane region" description="Helical" evidence="1">
    <location>
        <begin position="346"/>
        <end position="367"/>
    </location>
</feature>
<dbReference type="Gene3D" id="1.25.40.10">
    <property type="entry name" value="Tetratricopeptide repeat domain"/>
    <property type="match status" value="1"/>
</dbReference>
<organism evidence="2 3">
    <name type="scientific">Eiseniibacteriota bacterium</name>
    <dbReference type="NCBI Taxonomy" id="2212470"/>
    <lineage>
        <taxon>Bacteria</taxon>
        <taxon>Candidatus Eiseniibacteriota</taxon>
    </lineage>
</organism>
<sequence length="617" mass="65091">TSTTRDDARAGTDRASRPLADPALAALWGTLVVLAIARAWLTTTTGMHAWSLNLLRFTSPVVGWSWWALAALALIPPLAGVVAAPFARFGDALARGAWVARAAVVVAVVALVVAWPDQVQFVGDFLIRQGSVSIQYDAGKISPQAMPLDLFIHYRLPVELGNRFGFSADAAGRLIGALEAALLAVFAARASAALGLTGAAAATATCVLAFGGYLGMFTGYLKAFAALVPCVVAAGGSAATLVRGGRGAVGLGIAVAFAIAFHRSGLGLFPGLMIAFALATRAHGARLWRRPATWVGVLIPLATLAAHLPRLIDVSRRFDSIHFTPRIVREHGVFGALLLPPRPADLANLLGLLAPAMLAALVAWLVSRVMRDRGPADPANVRVGVTLLALAVPMLAVMPFIHPAQGLFRDWDDFAAAGAALSLVVAFGIGRLLETRRAHAWLGVAVALATLAATAQWLALHNDLAGGLARVHAFVDEPPARSDEQRGMTFDYLGARHFRLATRALQSGSEDAARTDFARAAAAFTEAVEFAPSPRILHQWGLAAARSGNYALARTAYARMLAKDPDNSIGWLSYSNVLILLEDYPAARLAVTRFLELEPGNAEGLGMLKELDARQAP</sequence>
<feature type="transmembrane region" description="Helical" evidence="1">
    <location>
        <begin position="248"/>
        <end position="279"/>
    </location>
</feature>
<feature type="transmembrane region" description="Helical" evidence="1">
    <location>
        <begin position="414"/>
        <end position="433"/>
    </location>
</feature>
<proteinExistence type="predicted"/>
<feature type="transmembrane region" description="Helical" evidence="1">
    <location>
        <begin position="192"/>
        <end position="216"/>
    </location>
</feature>
<evidence type="ECO:0000256" key="1">
    <source>
        <dbReference type="SAM" id="Phobius"/>
    </source>
</evidence>
<dbReference type="SUPFAM" id="SSF48452">
    <property type="entry name" value="TPR-like"/>
    <property type="match status" value="1"/>
</dbReference>
<feature type="transmembrane region" description="Helical" evidence="1">
    <location>
        <begin position="440"/>
        <end position="460"/>
    </location>
</feature>
<evidence type="ECO:0000313" key="3">
    <source>
        <dbReference type="Proteomes" id="UP000580839"/>
    </source>
</evidence>